<evidence type="ECO:0000259" key="1">
    <source>
        <dbReference type="Pfam" id="PF21539"/>
    </source>
</evidence>
<proteinExistence type="predicted"/>
<reference evidence="2 3" key="1">
    <citation type="submission" date="2021-09" db="EMBL/GenBank/DDBJ databases">
        <title>Genomic insights and catalytic innovation underlie evolution of tropane alkaloids biosynthesis.</title>
        <authorList>
            <person name="Wang Y.-J."/>
            <person name="Tian T."/>
            <person name="Huang J.-P."/>
            <person name="Huang S.-X."/>
        </authorList>
    </citation>
    <scope>NUCLEOTIDE SEQUENCE [LARGE SCALE GENOMIC DNA]</scope>
    <source>
        <strain evidence="2">KIB-2018</strain>
        <tissue evidence="2">Leaf</tissue>
    </source>
</reference>
<name>A0AAV8TX18_9ROSI</name>
<evidence type="ECO:0000313" key="3">
    <source>
        <dbReference type="Proteomes" id="UP001159364"/>
    </source>
</evidence>
<dbReference type="GO" id="GO:0003713">
    <property type="term" value="F:transcription coactivator activity"/>
    <property type="evidence" value="ECO:0007669"/>
    <property type="project" value="InterPro"/>
</dbReference>
<dbReference type="InterPro" id="IPR048386">
    <property type="entry name" value="Med15_C"/>
</dbReference>
<dbReference type="AlphaFoldDB" id="A0AAV8TX18"/>
<keyword evidence="3" id="KW-1185">Reference proteome</keyword>
<accession>A0AAV8TX18</accession>
<gene>
    <name evidence="2" type="ORF">K2173_015043</name>
</gene>
<dbReference type="GO" id="GO:0031490">
    <property type="term" value="F:chromatin DNA binding"/>
    <property type="evidence" value="ECO:0007669"/>
    <property type="project" value="InterPro"/>
</dbReference>
<evidence type="ECO:0000313" key="2">
    <source>
        <dbReference type="EMBL" id="KAJ8770429.1"/>
    </source>
</evidence>
<dbReference type="EMBL" id="JAIWQS010000003">
    <property type="protein sequence ID" value="KAJ8770429.1"/>
    <property type="molecule type" value="Genomic_DNA"/>
</dbReference>
<dbReference type="PANTHER" id="PTHR33137">
    <property type="entry name" value="MEDIATOR OF RNA POLYMERASE II TRANSCRIPTION SUBUNIT 15A-RELATED"/>
    <property type="match status" value="1"/>
</dbReference>
<dbReference type="Proteomes" id="UP001159364">
    <property type="component" value="Linkage Group LG03"/>
</dbReference>
<feature type="domain" description="ARC105/Med15 mediator subunit C-terminal" evidence="1">
    <location>
        <begin position="70"/>
        <end position="136"/>
    </location>
</feature>
<protein>
    <recommendedName>
        <fullName evidence="1">ARC105/Med15 mediator subunit C-terminal domain-containing protein</fullName>
    </recommendedName>
</protein>
<sequence length="156" mass="17456">MSSTTGTDSSQNSTKTLLLDEIKRINERLIHVSVKLDSDQDSARGREGITLTCFFNPVCLTRPLKLLIDAIIPFPPLRLLIPADYPESSPVILKGFKWEEAEEISEEVKVRFNRHIGALSQPICLAEMAGSWQFYIAEVINEYAQRAGVGTFSSKK</sequence>
<dbReference type="Pfam" id="PF21539">
    <property type="entry name" value="Med15_C"/>
    <property type="match status" value="1"/>
</dbReference>
<organism evidence="2 3">
    <name type="scientific">Erythroxylum novogranatense</name>
    <dbReference type="NCBI Taxonomy" id="1862640"/>
    <lineage>
        <taxon>Eukaryota</taxon>
        <taxon>Viridiplantae</taxon>
        <taxon>Streptophyta</taxon>
        <taxon>Embryophyta</taxon>
        <taxon>Tracheophyta</taxon>
        <taxon>Spermatophyta</taxon>
        <taxon>Magnoliopsida</taxon>
        <taxon>eudicotyledons</taxon>
        <taxon>Gunneridae</taxon>
        <taxon>Pentapetalae</taxon>
        <taxon>rosids</taxon>
        <taxon>fabids</taxon>
        <taxon>Malpighiales</taxon>
        <taxon>Erythroxylaceae</taxon>
        <taxon>Erythroxylum</taxon>
    </lineage>
</organism>
<dbReference type="InterPro" id="IPR044661">
    <property type="entry name" value="MED15a/b/c-like"/>
</dbReference>
<comment type="caution">
    <text evidence="2">The sequence shown here is derived from an EMBL/GenBank/DDBJ whole genome shotgun (WGS) entry which is preliminary data.</text>
</comment>
<dbReference type="PANTHER" id="PTHR33137:SF44">
    <property type="entry name" value="MEDIATOR COMPLEX SUBUNIT 15 KIX DOMAIN-CONTAINING PROTEIN"/>
    <property type="match status" value="1"/>
</dbReference>